<gene>
    <name evidence="2" type="ORF">XYLVIOL_LOCUS5408</name>
</gene>
<sequence>MLHSKATAALMRLKEMDKKYNIKRSEGKRVQSYIDTEGPMESSSKSQQVKSKTLNEEDRSGDGPIFPVTVVEEEPRTKIPFKSKVEVKIPIKQAEVDGSSVSDTVTSNQSSGVHSEMRSMLESNKNVDVEEESDVLKTKESPESLSTLGTTSKVSAKDLASRSEDFPRDIDEISVNTMLSQRSDVSDIISEAIKSVSESSSRKSDGKLNVPEVTVVEDSVPLSNTDNNETTIEEAIKISEERRESNTELSNATNKEDSVENVSSKEIQKSQYDDDTFEEAFSSVGSSSSIEEKLKKPSEEDTKVSGVKQINITLHKETEDVQKTVVDEDRDKEIVELVPPKVMQSKSECDIGLDEELSNYVRTTENVDEAIPISLLKLSKQIVPPKKHAKGRKNKRHRKSSNENTEEKTDTSVAAEHEKLTGRKENNAAARAVGEKGSWTSMKSVESEKENQKETFLSSERNKEESVDETKSEAVMENCATATISNEEVLLKEIPKKSDVTSTLRKLNKDAINAIVRKHRVQTSKDVAKKSRHCKNCGSIVMLPTADTSRNVDDNDSIALSVENVKTTRGFSHDQRIKEKKVKSKKAARSSKNRKSSNYNKLDAKHSRFDCRQAHRLRKHATAFRLQQEREDIRNYLFELERTRLEFGPGEPMTSHHLSVFKQLEFPKIAAFVKPDLEDSNFRAKDEIAQLRERILMIRQWLKDQYILYRDYSSLAQTVNSKYIPASLEDAKKTIRQLQRATIKSR</sequence>
<feature type="region of interest" description="Disordered" evidence="1">
    <location>
        <begin position="96"/>
        <end position="163"/>
    </location>
</feature>
<feature type="compositionally biased region" description="Low complexity" evidence="1">
    <location>
        <begin position="42"/>
        <end position="52"/>
    </location>
</feature>
<organism evidence="2 3">
    <name type="scientific">Xylocopa violacea</name>
    <name type="common">Violet carpenter bee</name>
    <name type="synonym">Apis violacea</name>
    <dbReference type="NCBI Taxonomy" id="135666"/>
    <lineage>
        <taxon>Eukaryota</taxon>
        <taxon>Metazoa</taxon>
        <taxon>Ecdysozoa</taxon>
        <taxon>Arthropoda</taxon>
        <taxon>Hexapoda</taxon>
        <taxon>Insecta</taxon>
        <taxon>Pterygota</taxon>
        <taxon>Neoptera</taxon>
        <taxon>Endopterygota</taxon>
        <taxon>Hymenoptera</taxon>
        <taxon>Apocrita</taxon>
        <taxon>Aculeata</taxon>
        <taxon>Apoidea</taxon>
        <taxon>Anthophila</taxon>
        <taxon>Apidae</taxon>
        <taxon>Xylocopa</taxon>
        <taxon>Xylocopa</taxon>
    </lineage>
</organism>
<dbReference type="Proteomes" id="UP001642520">
    <property type="component" value="Unassembled WGS sequence"/>
</dbReference>
<evidence type="ECO:0000256" key="1">
    <source>
        <dbReference type="SAM" id="MobiDB-lite"/>
    </source>
</evidence>
<feature type="region of interest" description="Disordered" evidence="1">
    <location>
        <begin position="22"/>
        <end position="67"/>
    </location>
</feature>
<feature type="region of interest" description="Disordered" evidence="1">
    <location>
        <begin position="377"/>
        <end position="474"/>
    </location>
</feature>
<feature type="compositionally biased region" description="Basic and acidic residues" evidence="1">
    <location>
        <begin position="290"/>
        <end position="302"/>
    </location>
</feature>
<evidence type="ECO:0000313" key="2">
    <source>
        <dbReference type="EMBL" id="CAL7942159.1"/>
    </source>
</evidence>
<feature type="compositionally biased region" description="Basic and acidic residues" evidence="1">
    <location>
        <begin position="460"/>
        <end position="474"/>
    </location>
</feature>
<dbReference type="EMBL" id="CAXAJV020001292">
    <property type="protein sequence ID" value="CAL7942159.1"/>
    <property type="molecule type" value="Genomic_DNA"/>
</dbReference>
<feature type="compositionally biased region" description="Polar residues" evidence="1">
    <location>
        <begin position="143"/>
        <end position="154"/>
    </location>
</feature>
<proteinExistence type="predicted"/>
<evidence type="ECO:0000313" key="3">
    <source>
        <dbReference type="Proteomes" id="UP001642520"/>
    </source>
</evidence>
<name>A0ABP1NM96_XYLVO</name>
<comment type="caution">
    <text evidence="2">The sequence shown here is derived from an EMBL/GenBank/DDBJ whole genome shotgun (WGS) entry which is preliminary data.</text>
</comment>
<keyword evidence="3" id="KW-1185">Reference proteome</keyword>
<feature type="compositionally biased region" description="Low complexity" evidence="1">
    <location>
        <begin position="96"/>
        <end position="107"/>
    </location>
</feature>
<reference evidence="2 3" key="1">
    <citation type="submission" date="2024-08" db="EMBL/GenBank/DDBJ databases">
        <authorList>
            <person name="Will J Nash"/>
            <person name="Angela Man"/>
            <person name="Seanna McTaggart"/>
            <person name="Kendall Baker"/>
            <person name="Tom Barker"/>
            <person name="Leah Catchpole"/>
            <person name="Alex Durrant"/>
            <person name="Karim Gharbi"/>
            <person name="Naomi Irish"/>
            <person name="Gemy Kaithakottil"/>
            <person name="Debby Ku"/>
            <person name="Aaliyah Providence"/>
            <person name="Felix Shaw"/>
            <person name="David Swarbreck"/>
            <person name="Chris Watkins"/>
            <person name="Ann M. McCartney"/>
            <person name="Giulio Formenti"/>
            <person name="Alice Mouton"/>
            <person name="Noel Vella"/>
            <person name="Bjorn M von Reumont"/>
            <person name="Adriana Vella"/>
            <person name="Wilfried Haerty"/>
        </authorList>
    </citation>
    <scope>NUCLEOTIDE SEQUENCE [LARGE SCALE GENOMIC DNA]</scope>
</reference>
<feature type="region of interest" description="Disordered" evidence="1">
    <location>
        <begin position="238"/>
        <end position="302"/>
    </location>
</feature>
<feature type="compositionally biased region" description="Basic and acidic residues" evidence="1">
    <location>
        <begin position="405"/>
        <end position="426"/>
    </location>
</feature>
<accession>A0ABP1NM96</accession>
<protein>
    <submittedName>
        <fullName evidence="2">Uncharacterized protein</fullName>
    </submittedName>
</protein>
<feature type="region of interest" description="Disordered" evidence="1">
    <location>
        <begin position="571"/>
        <end position="605"/>
    </location>
</feature>
<feature type="compositionally biased region" description="Basic residues" evidence="1">
    <location>
        <begin position="578"/>
        <end position="595"/>
    </location>
</feature>
<feature type="compositionally biased region" description="Basic residues" evidence="1">
    <location>
        <begin position="385"/>
        <end position="399"/>
    </location>
</feature>